<gene>
    <name evidence="3" type="ORF">O181_064906</name>
</gene>
<evidence type="ECO:0000313" key="3">
    <source>
        <dbReference type="EMBL" id="MBW0525191.1"/>
    </source>
</evidence>
<dbReference type="AlphaFoldDB" id="A0A9Q3I0R9"/>
<dbReference type="GO" id="GO:0003723">
    <property type="term" value="F:RNA binding"/>
    <property type="evidence" value="ECO:0007669"/>
    <property type="project" value="UniProtKB-KW"/>
</dbReference>
<keyword evidence="4" id="KW-1185">Reference proteome</keyword>
<name>A0A9Q3I0R9_9BASI</name>
<dbReference type="InterPro" id="IPR036397">
    <property type="entry name" value="RNaseH_sf"/>
</dbReference>
<dbReference type="Pfam" id="PF24626">
    <property type="entry name" value="SH3_Tf2-1"/>
    <property type="match status" value="1"/>
</dbReference>
<dbReference type="InterPro" id="IPR001584">
    <property type="entry name" value="Integrase_cat-core"/>
</dbReference>
<sequence length="335" mass="38144">MAIFLPSYGTINAPDLAKIFISHVFSKQGLPVSIVGDRGSLFVSSLWTQLCQQLKISRDLSTAFHPETDGQTERVNQILEHYLQIYVSYLQDDWHTWLPLGEFAYNNAEHSSITQLPLSRNFDSILVVVERFSKMAIFIPTYSTITSLDLADIFISHVFSKHGFPISIVSDRGSLFVSSLWTQLTAQDIKSYLDCLSPWNRWTDREGKSDSRTVSLDNIHQQNSHQFLTTNGRNNSFDSIHISQHTPAGRLSTKLQSVQKVVKEELEAEIKRFKKYADRNRASPRDFQPGDKVWLASKNIKTTRPTKKLSESLVGPFEVLKKIGSHAYNLKLPQK</sequence>
<dbReference type="GO" id="GO:0005634">
    <property type="term" value="C:nucleus"/>
    <property type="evidence" value="ECO:0007669"/>
    <property type="project" value="UniProtKB-ARBA"/>
</dbReference>
<feature type="domain" description="Integrase catalytic" evidence="2">
    <location>
        <begin position="1"/>
        <end position="125"/>
    </location>
</feature>
<organism evidence="3 4">
    <name type="scientific">Austropuccinia psidii MF-1</name>
    <dbReference type="NCBI Taxonomy" id="1389203"/>
    <lineage>
        <taxon>Eukaryota</taxon>
        <taxon>Fungi</taxon>
        <taxon>Dikarya</taxon>
        <taxon>Basidiomycota</taxon>
        <taxon>Pucciniomycotina</taxon>
        <taxon>Pucciniomycetes</taxon>
        <taxon>Pucciniales</taxon>
        <taxon>Sphaerophragmiaceae</taxon>
        <taxon>Austropuccinia</taxon>
    </lineage>
</organism>
<dbReference type="GO" id="GO:0015074">
    <property type="term" value="P:DNA integration"/>
    <property type="evidence" value="ECO:0007669"/>
    <property type="project" value="InterPro"/>
</dbReference>
<dbReference type="PANTHER" id="PTHR37984:SF15">
    <property type="entry name" value="INTEGRASE CATALYTIC DOMAIN-CONTAINING PROTEIN"/>
    <property type="match status" value="1"/>
</dbReference>
<dbReference type="EMBL" id="AVOT02031620">
    <property type="protein sequence ID" value="MBW0525191.1"/>
    <property type="molecule type" value="Genomic_DNA"/>
</dbReference>
<protein>
    <recommendedName>
        <fullName evidence="2">Integrase catalytic domain-containing protein</fullName>
    </recommendedName>
</protein>
<dbReference type="SUPFAM" id="SSF53098">
    <property type="entry name" value="Ribonuclease H-like"/>
    <property type="match status" value="2"/>
</dbReference>
<keyword evidence="1" id="KW-0694">RNA-binding</keyword>
<proteinExistence type="predicted"/>
<dbReference type="InterPro" id="IPR056924">
    <property type="entry name" value="SH3_Tf2-1"/>
</dbReference>
<dbReference type="Proteomes" id="UP000765509">
    <property type="component" value="Unassembled WGS sequence"/>
</dbReference>
<comment type="caution">
    <text evidence="3">The sequence shown here is derived from an EMBL/GenBank/DDBJ whole genome shotgun (WGS) entry which is preliminary data.</text>
</comment>
<dbReference type="Gene3D" id="3.30.420.10">
    <property type="entry name" value="Ribonuclease H-like superfamily/Ribonuclease H"/>
    <property type="match status" value="2"/>
</dbReference>
<evidence type="ECO:0000256" key="1">
    <source>
        <dbReference type="ARBA" id="ARBA00022884"/>
    </source>
</evidence>
<evidence type="ECO:0000259" key="2">
    <source>
        <dbReference type="PROSITE" id="PS50994"/>
    </source>
</evidence>
<dbReference type="PANTHER" id="PTHR37984">
    <property type="entry name" value="PROTEIN CBG26694"/>
    <property type="match status" value="1"/>
</dbReference>
<reference evidence="3" key="1">
    <citation type="submission" date="2021-03" db="EMBL/GenBank/DDBJ databases">
        <title>Draft genome sequence of rust myrtle Austropuccinia psidii MF-1, a brazilian biotype.</title>
        <authorList>
            <person name="Quecine M.C."/>
            <person name="Pachon D.M.R."/>
            <person name="Bonatelli M.L."/>
            <person name="Correr F.H."/>
            <person name="Franceschini L.M."/>
            <person name="Leite T.F."/>
            <person name="Margarido G.R.A."/>
            <person name="Almeida C.A."/>
            <person name="Ferrarezi J.A."/>
            <person name="Labate C.A."/>
        </authorList>
    </citation>
    <scope>NUCLEOTIDE SEQUENCE</scope>
    <source>
        <strain evidence="3">MF-1</strain>
    </source>
</reference>
<dbReference type="OrthoDB" id="2505288at2759"/>
<accession>A0A9Q3I0R9</accession>
<dbReference type="PROSITE" id="PS50994">
    <property type="entry name" value="INTEGRASE"/>
    <property type="match status" value="1"/>
</dbReference>
<dbReference type="InterPro" id="IPR050951">
    <property type="entry name" value="Retrovirus_Pol_polyprotein"/>
</dbReference>
<dbReference type="InterPro" id="IPR012337">
    <property type="entry name" value="RNaseH-like_sf"/>
</dbReference>
<evidence type="ECO:0000313" key="4">
    <source>
        <dbReference type="Proteomes" id="UP000765509"/>
    </source>
</evidence>